<dbReference type="PANTHER" id="PTHR11662:SF399">
    <property type="entry name" value="FI19708P1-RELATED"/>
    <property type="match status" value="1"/>
</dbReference>
<dbReference type="Proteomes" id="UP000596145">
    <property type="component" value="Chromosome"/>
</dbReference>
<feature type="transmembrane region" description="Helical" evidence="6">
    <location>
        <begin position="333"/>
        <end position="354"/>
    </location>
</feature>
<dbReference type="GeneID" id="92760557"/>
<dbReference type="PANTHER" id="PTHR11662">
    <property type="entry name" value="SOLUTE CARRIER FAMILY 17"/>
    <property type="match status" value="1"/>
</dbReference>
<dbReference type="AlphaFoldDB" id="A0A7T4JW43"/>
<feature type="transmembrane region" description="Helical" evidence="6">
    <location>
        <begin position="366"/>
        <end position="385"/>
    </location>
</feature>
<keyword evidence="4 6" id="KW-0472">Membrane</keyword>
<evidence type="ECO:0000313" key="9">
    <source>
        <dbReference type="Proteomes" id="UP000596145"/>
    </source>
</evidence>
<keyword evidence="3 6" id="KW-1133">Transmembrane helix</keyword>
<evidence type="ECO:0000256" key="2">
    <source>
        <dbReference type="ARBA" id="ARBA00022692"/>
    </source>
</evidence>
<dbReference type="PROSITE" id="PS50850">
    <property type="entry name" value="MFS"/>
    <property type="match status" value="1"/>
</dbReference>
<evidence type="ECO:0000256" key="3">
    <source>
        <dbReference type="ARBA" id="ARBA00022989"/>
    </source>
</evidence>
<feature type="coiled-coil region" evidence="5">
    <location>
        <begin position="195"/>
        <end position="226"/>
    </location>
</feature>
<comment type="subcellular location">
    <subcellularLocation>
        <location evidence="1">Cell membrane</location>
        <topology evidence="1">Multi-pass membrane protein</topology>
    </subcellularLocation>
</comment>
<dbReference type="InterPro" id="IPR036259">
    <property type="entry name" value="MFS_trans_sf"/>
</dbReference>
<dbReference type="EMBL" id="CP066007">
    <property type="protein sequence ID" value="QQB47568.1"/>
    <property type="molecule type" value="Genomic_DNA"/>
</dbReference>
<feature type="transmembrane region" description="Helical" evidence="6">
    <location>
        <begin position="81"/>
        <end position="104"/>
    </location>
</feature>
<gene>
    <name evidence="8" type="ORF">I6I10_06770</name>
</gene>
<dbReference type="Gene3D" id="1.20.1250.20">
    <property type="entry name" value="MFS general substrate transporter like domains"/>
    <property type="match status" value="2"/>
</dbReference>
<dbReference type="GO" id="GO:0005886">
    <property type="term" value="C:plasma membrane"/>
    <property type="evidence" value="ECO:0007669"/>
    <property type="project" value="UniProtKB-SubCell"/>
</dbReference>
<feature type="transmembrane region" description="Helical" evidence="6">
    <location>
        <begin position="110"/>
        <end position="130"/>
    </location>
</feature>
<feature type="transmembrane region" description="Helical" evidence="6">
    <location>
        <begin position="391"/>
        <end position="412"/>
    </location>
</feature>
<sequence>MPNPHEVVTRRALAVWMSAVIVYIIAITGRTSFGVAGVEALNRFQVDASHIAVFTAVQVGTYALSQIPAGLLIDRYGPRKLLVYGALIMAFGQLLLGFTTVYGVAICARILIGMGDATAFLSVMRILPYWIPLHKSPMFTQLTSSLGQLGQFLSAIPFLTLLHWAGWTPAFVTLGAVGILVAMGARVAVADSPETDAAMEEIRRARHEKEEHVKELRRQRADAAKRERAGLPPVKKANVVAHQVAERADGQRRAVLRGARKFFLPLVALTRLQEDEKRGRHGRDTIESVKKVAKNPIVWLAFLIHATCMTPLITFTLLWGLPMMTQGMGLSPAVAGLVLTVNSVVSFAIGPFHGFVSARLGGRRDIAAFIFAIGLGLTWVIFFWSDKPRGLVAVVIALVCMSILTPASNYGFDFVREELPHNVVATGTGFANMGGFIFGMVASQGMGILLDISADSTTYTWADFQFGWHAVTATWFAGLVFIAILRTGIFLASRRKNAAPRRVRIVESSSDS</sequence>
<dbReference type="GO" id="GO:0022857">
    <property type="term" value="F:transmembrane transporter activity"/>
    <property type="evidence" value="ECO:0007669"/>
    <property type="project" value="InterPro"/>
</dbReference>
<dbReference type="InterPro" id="IPR020846">
    <property type="entry name" value="MFS_dom"/>
</dbReference>
<dbReference type="SUPFAM" id="SSF103473">
    <property type="entry name" value="MFS general substrate transporter"/>
    <property type="match status" value="1"/>
</dbReference>
<accession>A0A7T4JW43</accession>
<dbReference type="RefSeq" id="WP_070739936.1">
    <property type="nucleotide sequence ID" value="NZ_CP066007.1"/>
</dbReference>
<evidence type="ECO:0000259" key="7">
    <source>
        <dbReference type="PROSITE" id="PS50850"/>
    </source>
</evidence>
<evidence type="ECO:0000256" key="5">
    <source>
        <dbReference type="SAM" id="Coils"/>
    </source>
</evidence>
<evidence type="ECO:0000256" key="6">
    <source>
        <dbReference type="SAM" id="Phobius"/>
    </source>
</evidence>
<feature type="transmembrane region" description="Helical" evidence="6">
    <location>
        <begin position="297"/>
        <end position="321"/>
    </location>
</feature>
<feature type="transmembrane region" description="Helical" evidence="6">
    <location>
        <begin position="12"/>
        <end position="29"/>
    </location>
</feature>
<proteinExistence type="predicted"/>
<feature type="transmembrane region" description="Helical" evidence="6">
    <location>
        <begin position="424"/>
        <end position="446"/>
    </location>
</feature>
<protein>
    <submittedName>
        <fullName evidence="8">MFS transporter</fullName>
    </submittedName>
</protein>
<reference evidence="8 9" key="1">
    <citation type="submission" date="2020-12" db="EMBL/GenBank/DDBJ databases">
        <title>FDA dAtabase for Regulatory Grade micrObial Sequences (FDA-ARGOS): Supporting development and validation of Infectious Disease Dx tests.</title>
        <authorList>
            <person name="Sproer C."/>
            <person name="Gronow S."/>
            <person name="Severitt S."/>
            <person name="Schroder I."/>
            <person name="Tallon L."/>
            <person name="Sadzewicz L."/>
            <person name="Zhao X."/>
            <person name="Boylan J."/>
            <person name="Ott S."/>
            <person name="Bowen H."/>
            <person name="Vavikolanu K."/>
            <person name="Mehta A."/>
            <person name="Aluvathingal J."/>
            <person name="Nadendla S."/>
            <person name="Lowell S."/>
            <person name="Myers T."/>
            <person name="Yan Y."/>
            <person name="Sichtig H."/>
        </authorList>
    </citation>
    <scope>NUCLEOTIDE SEQUENCE [LARGE SCALE GENOMIC DNA]</scope>
    <source>
        <strain evidence="8 9">FDAARGOS_1053</strain>
    </source>
</reference>
<dbReference type="CDD" id="cd06174">
    <property type="entry name" value="MFS"/>
    <property type="match status" value="1"/>
</dbReference>
<organism evidence="8 9">
    <name type="scientific">Corynebacterium glucuronolyticum</name>
    <dbReference type="NCBI Taxonomy" id="39791"/>
    <lineage>
        <taxon>Bacteria</taxon>
        <taxon>Bacillati</taxon>
        <taxon>Actinomycetota</taxon>
        <taxon>Actinomycetes</taxon>
        <taxon>Mycobacteriales</taxon>
        <taxon>Corynebacteriaceae</taxon>
        <taxon>Corynebacterium</taxon>
    </lineage>
</organism>
<dbReference type="OrthoDB" id="4332123at2"/>
<keyword evidence="5" id="KW-0175">Coiled coil</keyword>
<keyword evidence="2 6" id="KW-0812">Transmembrane</keyword>
<feature type="transmembrane region" description="Helical" evidence="6">
    <location>
        <begin position="49"/>
        <end position="69"/>
    </location>
</feature>
<evidence type="ECO:0000256" key="4">
    <source>
        <dbReference type="ARBA" id="ARBA00023136"/>
    </source>
</evidence>
<feature type="transmembrane region" description="Helical" evidence="6">
    <location>
        <begin position="466"/>
        <end position="492"/>
    </location>
</feature>
<dbReference type="Pfam" id="PF07690">
    <property type="entry name" value="MFS_1"/>
    <property type="match status" value="1"/>
</dbReference>
<evidence type="ECO:0000256" key="1">
    <source>
        <dbReference type="ARBA" id="ARBA00004651"/>
    </source>
</evidence>
<feature type="domain" description="Major facilitator superfamily (MFS) profile" evidence="7">
    <location>
        <begin position="7"/>
        <end position="495"/>
    </location>
</feature>
<dbReference type="InterPro" id="IPR011701">
    <property type="entry name" value="MFS"/>
</dbReference>
<feature type="transmembrane region" description="Helical" evidence="6">
    <location>
        <begin position="170"/>
        <end position="189"/>
    </location>
</feature>
<evidence type="ECO:0000313" key="8">
    <source>
        <dbReference type="EMBL" id="QQB47568.1"/>
    </source>
</evidence>
<name>A0A7T4JW43_9CORY</name>
<dbReference type="InterPro" id="IPR050382">
    <property type="entry name" value="MFS_Na/Anion_cotransporter"/>
</dbReference>